<evidence type="ECO:0000313" key="3">
    <source>
        <dbReference type="Proteomes" id="UP000058074"/>
    </source>
</evidence>
<dbReference type="RefSeq" id="WP_054587218.1">
    <property type="nucleotide sequence ID" value="NZ_CP012700.1"/>
</dbReference>
<organism evidence="2 3">
    <name type="scientific">Sphingopyxis macrogoltabida</name>
    <name type="common">Sphingomonas macrogoltabidus</name>
    <dbReference type="NCBI Taxonomy" id="33050"/>
    <lineage>
        <taxon>Bacteria</taxon>
        <taxon>Pseudomonadati</taxon>
        <taxon>Pseudomonadota</taxon>
        <taxon>Alphaproteobacteria</taxon>
        <taxon>Sphingomonadales</taxon>
        <taxon>Sphingomonadaceae</taxon>
        <taxon>Sphingopyxis</taxon>
    </lineage>
</organism>
<dbReference type="KEGG" id="smag:AN936_05335"/>
<dbReference type="InterPro" id="IPR027843">
    <property type="entry name" value="DUF4440"/>
</dbReference>
<evidence type="ECO:0000259" key="1">
    <source>
        <dbReference type="Pfam" id="PF14534"/>
    </source>
</evidence>
<feature type="domain" description="DUF4440" evidence="1">
    <location>
        <begin position="7"/>
        <end position="114"/>
    </location>
</feature>
<proteinExistence type="predicted"/>
<sequence length="126" mass="13566">MTQRAEIIASEERLRSAMLARDIAALDALLCDDALFIDQNGAQISKAADLAMHRSGRLEIASLDYAPDMLVRCYGEAAATCVTAEIRGTFDGAAFSGRFVYSRVWTRGPNGWRVAQAHCSAVPATG</sequence>
<evidence type="ECO:0000313" key="2">
    <source>
        <dbReference type="EMBL" id="ALH79806.1"/>
    </source>
</evidence>
<gene>
    <name evidence="2" type="ORF">AN936_05335</name>
</gene>
<accession>A0A0N9UW97</accession>
<dbReference type="PATRIC" id="fig|33050.5.peg.1104"/>
<dbReference type="InterPro" id="IPR032710">
    <property type="entry name" value="NTF2-like_dom_sf"/>
</dbReference>
<reference evidence="2 3" key="1">
    <citation type="journal article" date="2015" name="Genome Announc.">
        <title>Complete Genome Sequence of Polypropylene Glycol- and Polyethylene Glycol-Degrading Sphingopyxis macrogoltabida Strain EY-1.</title>
        <authorList>
            <person name="Ohtsubo Y."/>
            <person name="Nagata Y."/>
            <person name="Numata M."/>
            <person name="Tsuchikane K."/>
            <person name="Hosoyama A."/>
            <person name="Yamazoe A."/>
            <person name="Tsuda M."/>
            <person name="Fujita N."/>
            <person name="Kawai F."/>
        </authorList>
    </citation>
    <scope>NUCLEOTIDE SEQUENCE [LARGE SCALE GENOMIC DNA]</scope>
    <source>
        <strain evidence="2 3">EY-1</strain>
    </source>
</reference>
<dbReference type="EMBL" id="CP012700">
    <property type="protein sequence ID" value="ALH79806.1"/>
    <property type="molecule type" value="Genomic_DNA"/>
</dbReference>
<dbReference type="AlphaFoldDB" id="A0A0N9UW97"/>
<dbReference type="Gene3D" id="3.10.450.50">
    <property type="match status" value="1"/>
</dbReference>
<dbReference type="Pfam" id="PF14534">
    <property type="entry name" value="DUF4440"/>
    <property type="match status" value="1"/>
</dbReference>
<dbReference type="Proteomes" id="UP000058074">
    <property type="component" value="Chromosome"/>
</dbReference>
<dbReference type="SUPFAM" id="SSF54427">
    <property type="entry name" value="NTF2-like"/>
    <property type="match status" value="1"/>
</dbReference>
<name>A0A0N9UW97_SPHMC</name>
<protein>
    <recommendedName>
        <fullName evidence="1">DUF4440 domain-containing protein</fullName>
    </recommendedName>
</protein>
<dbReference type="OrthoDB" id="5383110at2"/>